<gene>
    <name evidence="5" type="primary">LOC120282295</name>
</gene>
<sequence>MASLFSFLRRYSVPLVLFVLGLFFQLILLPSSYPRSRYEVLGVRHLATIEEVTEAYEKISLKWASGANPTTAEFVDVRYAFELLTNPTWKRDYDLYGVDEQLDVIEKIKAQYDGQSFSNIKLPLLDAAIFGQFEGSADHAFNPLTPKEFASLIGGTKAVLIQVFSSGSHRCAKFLNSWKRIGSMLDGVVDVGMLEVGEVQVVPFMAETKFNRPFFRNGLPDLVAFPPYCKSFDCLVRYQGDLSTDAVVDWIATSILGLPRIPYYSRDTLGPNFIGKTALHKVKVIGFSKTGERAPPFMRQAVRDYQAYASFAFVLWREEESSLWWNTFGVDTAPALVFLKDPGLEPTIYQGNLNSSYFEKLMEENKYFVLPQLRSLTSMELGCDARGYSRGGNNLVSWYCVILVGRPSLELNKMRETIRRALNLLAHDFDPERAEKISVPAPAIDALKEKRLTFVWLDGELQKDYCLFYLHSDTIYETCGPRRDLANVPRLFIVRYKRTSKVDDLNSVKNPKKKNIWKTFHEEDENKASQLVAKYNGTEDLQEIISWISQIIEDGDTRNLPDFTVSTPELLPEEGDRTWSKGTQNIVSSSKGIVQKFQNAIMNIPDYMTDPRVGPFMLLCACLSFGAIWFQSSSSPQKISPSEEAVGKEKPRNHRRRREATSNQERPPSITDTEPRDAYQWSASDTNSE</sequence>
<dbReference type="Gene3D" id="3.40.30.10">
    <property type="entry name" value="Glutaredoxin"/>
    <property type="match status" value="1"/>
</dbReference>
<proteinExistence type="predicted"/>
<dbReference type="RefSeq" id="XP_039145006.1">
    <property type="nucleotide sequence ID" value="XM_039289072.1"/>
</dbReference>
<evidence type="ECO:0000313" key="4">
    <source>
        <dbReference type="Proteomes" id="UP001515500"/>
    </source>
</evidence>
<evidence type="ECO:0000313" key="5">
    <source>
        <dbReference type="RefSeq" id="XP_039145006.1"/>
    </source>
</evidence>
<dbReference type="PANTHER" id="PTHR44303:SF2">
    <property type="entry name" value="DNAJ HOMOLOG SUBFAMILY C MEMBER 16"/>
    <property type="match status" value="1"/>
</dbReference>
<evidence type="ECO:0000256" key="1">
    <source>
        <dbReference type="SAM" id="MobiDB-lite"/>
    </source>
</evidence>
<dbReference type="PROSITE" id="PS50076">
    <property type="entry name" value="DNAJ_2"/>
    <property type="match status" value="1"/>
</dbReference>
<dbReference type="Proteomes" id="UP001515500">
    <property type="component" value="Chromosome 18"/>
</dbReference>
<dbReference type="Gene3D" id="1.10.287.110">
    <property type="entry name" value="DnaJ domain"/>
    <property type="match status" value="1"/>
</dbReference>
<keyword evidence="2" id="KW-0812">Transmembrane</keyword>
<dbReference type="SUPFAM" id="SSF46565">
    <property type="entry name" value="Chaperone J-domain"/>
    <property type="match status" value="1"/>
</dbReference>
<feature type="compositionally biased region" description="Low complexity" evidence="1">
    <location>
        <begin position="633"/>
        <end position="642"/>
    </location>
</feature>
<evidence type="ECO:0000256" key="2">
    <source>
        <dbReference type="SAM" id="Phobius"/>
    </source>
</evidence>
<dbReference type="GeneID" id="120282295"/>
<keyword evidence="2" id="KW-0472">Membrane</keyword>
<name>A0AB40D1L8_DIOCR</name>
<dbReference type="InterPro" id="IPR052448">
    <property type="entry name" value="DnaJ_C16_autophagy_reg"/>
</dbReference>
<dbReference type="SUPFAM" id="SSF52833">
    <property type="entry name" value="Thioredoxin-like"/>
    <property type="match status" value="1"/>
</dbReference>
<feature type="transmembrane region" description="Helical" evidence="2">
    <location>
        <begin position="12"/>
        <end position="33"/>
    </location>
</feature>
<keyword evidence="4" id="KW-1185">Reference proteome</keyword>
<dbReference type="CDD" id="cd02961">
    <property type="entry name" value="PDI_a_family"/>
    <property type="match status" value="1"/>
</dbReference>
<feature type="region of interest" description="Disordered" evidence="1">
    <location>
        <begin position="633"/>
        <end position="689"/>
    </location>
</feature>
<keyword evidence="2" id="KW-1133">Transmembrane helix</keyword>
<accession>A0AB40D1L8</accession>
<reference evidence="5" key="1">
    <citation type="submission" date="2025-08" db="UniProtKB">
        <authorList>
            <consortium name="RefSeq"/>
        </authorList>
    </citation>
    <scope>IDENTIFICATION</scope>
</reference>
<feature type="compositionally biased region" description="Polar residues" evidence="1">
    <location>
        <begin position="661"/>
        <end position="672"/>
    </location>
</feature>
<dbReference type="InterPro" id="IPR036869">
    <property type="entry name" value="J_dom_sf"/>
</dbReference>
<evidence type="ECO:0000259" key="3">
    <source>
        <dbReference type="PROSITE" id="PS50076"/>
    </source>
</evidence>
<dbReference type="InterPro" id="IPR001623">
    <property type="entry name" value="DnaJ_domain"/>
</dbReference>
<dbReference type="Pfam" id="PF00226">
    <property type="entry name" value="DnaJ"/>
    <property type="match status" value="1"/>
</dbReference>
<dbReference type="PANTHER" id="PTHR44303">
    <property type="entry name" value="DNAJ HOMOLOG SUBFAMILY C MEMBER 16"/>
    <property type="match status" value="1"/>
</dbReference>
<organism evidence="4 5">
    <name type="scientific">Dioscorea cayennensis subsp. rotundata</name>
    <name type="common">White Guinea yam</name>
    <name type="synonym">Dioscorea rotundata</name>
    <dbReference type="NCBI Taxonomy" id="55577"/>
    <lineage>
        <taxon>Eukaryota</taxon>
        <taxon>Viridiplantae</taxon>
        <taxon>Streptophyta</taxon>
        <taxon>Embryophyta</taxon>
        <taxon>Tracheophyta</taxon>
        <taxon>Spermatophyta</taxon>
        <taxon>Magnoliopsida</taxon>
        <taxon>Liliopsida</taxon>
        <taxon>Dioscoreales</taxon>
        <taxon>Dioscoreaceae</taxon>
        <taxon>Dioscorea</taxon>
    </lineage>
</organism>
<protein>
    <submittedName>
        <fullName evidence="5">Uncharacterized protein LOC120282295 isoform X1</fullName>
    </submittedName>
</protein>
<feature type="domain" description="J" evidence="3">
    <location>
        <begin position="36"/>
        <end position="97"/>
    </location>
</feature>
<dbReference type="AlphaFoldDB" id="A0AB40D1L8"/>
<dbReference type="CDD" id="cd06257">
    <property type="entry name" value="DnaJ"/>
    <property type="match status" value="1"/>
</dbReference>
<dbReference type="GO" id="GO:0005783">
    <property type="term" value="C:endoplasmic reticulum"/>
    <property type="evidence" value="ECO:0007669"/>
    <property type="project" value="UniProtKB-ARBA"/>
</dbReference>
<dbReference type="InterPro" id="IPR036249">
    <property type="entry name" value="Thioredoxin-like_sf"/>
</dbReference>